<gene>
    <name evidence="5" type="primary">rplM</name>
    <name evidence="5" type="ORF">COV23_02330</name>
</gene>
<dbReference type="InterPro" id="IPR005822">
    <property type="entry name" value="Ribosomal_uL13"/>
</dbReference>
<dbReference type="GO" id="GO:0005840">
    <property type="term" value="C:ribosome"/>
    <property type="evidence" value="ECO:0007669"/>
    <property type="project" value="UniProtKB-KW"/>
</dbReference>
<evidence type="ECO:0000313" key="5">
    <source>
        <dbReference type="EMBL" id="PIR43982.1"/>
    </source>
</evidence>
<dbReference type="Proteomes" id="UP000231602">
    <property type="component" value="Unassembled WGS sequence"/>
</dbReference>
<evidence type="ECO:0000256" key="2">
    <source>
        <dbReference type="ARBA" id="ARBA00022980"/>
    </source>
</evidence>
<dbReference type="EMBL" id="PCXV01000038">
    <property type="protein sequence ID" value="PIR43982.1"/>
    <property type="molecule type" value="Genomic_DNA"/>
</dbReference>
<dbReference type="PANTHER" id="PTHR11545:SF2">
    <property type="entry name" value="LARGE RIBOSOMAL SUBUNIT PROTEIN UL13M"/>
    <property type="match status" value="1"/>
</dbReference>
<evidence type="ECO:0000256" key="4">
    <source>
        <dbReference type="ARBA" id="ARBA00035499"/>
    </source>
</evidence>
<keyword evidence="3" id="KW-0687">Ribonucleoprotein</keyword>
<dbReference type="GO" id="GO:0003735">
    <property type="term" value="F:structural constituent of ribosome"/>
    <property type="evidence" value="ECO:0007669"/>
    <property type="project" value="InterPro"/>
</dbReference>
<protein>
    <recommendedName>
        <fullName evidence="4">50S ribosomal protein L13</fullName>
    </recommendedName>
</protein>
<comment type="similarity">
    <text evidence="1">Belongs to the universal ribosomal protein uL13 family.</text>
</comment>
<dbReference type="PANTHER" id="PTHR11545">
    <property type="entry name" value="RIBOSOMAL PROTEIN L13"/>
    <property type="match status" value="1"/>
</dbReference>
<evidence type="ECO:0000313" key="6">
    <source>
        <dbReference type="Proteomes" id="UP000231602"/>
    </source>
</evidence>
<dbReference type="NCBIfam" id="TIGR01066">
    <property type="entry name" value="rplM_bact"/>
    <property type="match status" value="1"/>
</dbReference>
<dbReference type="GO" id="GO:0003729">
    <property type="term" value="F:mRNA binding"/>
    <property type="evidence" value="ECO:0007669"/>
    <property type="project" value="TreeGrafter"/>
</dbReference>
<dbReference type="Gene3D" id="3.90.1180.10">
    <property type="entry name" value="Ribosomal protein L13"/>
    <property type="match status" value="1"/>
</dbReference>
<reference evidence="5 6" key="1">
    <citation type="submission" date="2017-09" db="EMBL/GenBank/DDBJ databases">
        <title>Depth-based differentiation of microbial function through sediment-hosted aquifers and enrichment of novel symbionts in the deep terrestrial subsurface.</title>
        <authorList>
            <person name="Probst A.J."/>
            <person name="Ladd B."/>
            <person name="Jarett J.K."/>
            <person name="Geller-Mcgrath D.E."/>
            <person name="Sieber C.M."/>
            <person name="Emerson J.B."/>
            <person name="Anantharaman K."/>
            <person name="Thomas B.C."/>
            <person name="Malmstrom R."/>
            <person name="Stieglmeier M."/>
            <person name="Klingl A."/>
            <person name="Woyke T."/>
            <person name="Ryan C.M."/>
            <person name="Banfield J.F."/>
        </authorList>
    </citation>
    <scope>NUCLEOTIDE SEQUENCE [LARGE SCALE GENOMIC DNA]</scope>
    <source>
        <strain evidence="5">CG10_big_fil_rev_8_21_14_0_10_31_9</strain>
    </source>
</reference>
<proteinExistence type="inferred from homology"/>
<dbReference type="AlphaFoldDB" id="A0A2H0RBR8"/>
<name>A0A2H0RBR8_9BACT</name>
<accession>A0A2H0RBR8</accession>
<organism evidence="5 6">
    <name type="scientific">Candidatus Wolfebacteria bacterium CG10_big_fil_rev_8_21_14_0_10_31_9</name>
    <dbReference type="NCBI Taxonomy" id="1975070"/>
    <lineage>
        <taxon>Bacteria</taxon>
        <taxon>Candidatus Wolfeibacteriota</taxon>
    </lineage>
</organism>
<dbReference type="PIRSF" id="PIRSF002181">
    <property type="entry name" value="Ribosomal_L13"/>
    <property type="match status" value="1"/>
</dbReference>
<evidence type="ECO:0000256" key="1">
    <source>
        <dbReference type="ARBA" id="ARBA00006227"/>
    </source>
</evidence>
<dbReference type="InterPro" id="IPR005823">
    <property type="entry name" value="Ribosomal_uL13_bac-type"/>
</dbReference>
<sequence>MEHTIDATNQNVGRLSTEIAGILQGKKSPDYDPRLASNNKVVIKNIRKITIPASKEEGKLYHRHTGYMGHLKTATLKQVVSKKGKAEVLRRAVKQMLPKNRLQNLRMKNLIIEE</sequence>
<dbReference type="GO" id="GO:0017148">
    <property type="term" value="P:negative regulation of translation"/>
    <property type="evidence" value="ECO:0007669"/>
    <property type="project" value="TreeGrafter"/>
</dbReference>
<keyword evidence="2 5" id="KW-0689">Ribosomal protein</keyword>
<dbReference type="SUPFAM" id="SSF52161">
    <property type="entry name" value="Ribosomal protein L13"/>
    <property type="match status" value="1"/>
</dbReference>
<dbReference type="InterPro" id="IPR036899">
    <property type="entry name" value="Ribosomal_uL13_sf"/>
</dbReference>
<comment type="caution">
    <text evidence="5">The sequence shown here is derived from an EMBL/GenBank/DDBJ whole genome shotgun (WGS) entry which is preliminary data.</text>
</comment>
<dbReference type="CDD" id="cd00392">
    <property type="entry name" value="Ribosomal_L13"/>
    <property type="match status" value="1"/>
</dbReference>
<dbReference type="GO" id="GO:1990904">
    <property type="term" value="C:ribonucleoprotein complex"/>
    <property type="evidence" value="ECO:0007669"/>
    <property type="project" value="UniProtKB-KW"/>
</dbReference>
<dbReference type="GO" id="GO:0006412">
    <property type="term" value="P:translation"/>
    <property type="evidence" value="ECO:0007669"/>
    <property type="project" value="InterPro"/>
</dbReference>
<evidence type="ECO:0000256" key="3">
    <source>
        <dbReference type="ARBA" id="ARBA00023274"/>
    </source>
</evidence>
<dbReference type="Pfam" id="PF00572">
    <property type="entry name" value="Ribosomal_L13"/>
    <property type="match status" value="1"/>
</dbReference>